<proteinExistence type="predicted"/>
<name>A0ABT6XQC7_9FLAO</name>
<accession>A0ABT6XQC7</accession>
<evidence type="ECO:0000313" key="1">
    <source>
        <dbReference type="EMBL" id="MDI9257291.1"/>
    </source>
</evidence>
<comment type="caution">
    <text evidence="1">The sequence shown here is derived from an EMBL/GenBank/DDBJ whole genome shotgun (WGS) entry which is preliminary data.</text>
</comment>
<protein>
    <submittedName>
        <fullName evidence="1">Uncharacterized protein</fullName>
    </submittedName>
</protein>
<organism evidence="1 2">
    <name type="scientific">Flavobacterium sedimenticola</name>
    <dbReference type="NCBI Taxonomy" id="3043286"/>
    <lineage>
        <taxon>Bacteria</taxon>
        <taxon>Pseudomonadati</taxon>
        <taxon>Bacteroidota</taxon>
        <taxon>Flavobacteriia</taxon>
        <taxon>Flavobacteriales</taxon>
        <taxon>Flavobacteriaceae</taxon>
        <taxon>Flavobacterium</taxon>
    </lineage>
</organism>
<dbReference type="RefSeq" id="WP_283238972.1">
    <property type="nucleotide sequence ID" value="NZ_JASGBP010000003.1"/>
</dbReference>
<keyword evidence="2" id="KW-1185">Reference proteome</keyword>
<sequence>MNIERLKYLLEIPLDEIQNNKDLKAELIEYYKFIFNTSGCSTCKDKFPLYHKKLTEKGLEKFNVLTSGNFKLRNDVGLVEMEFGSGQFLSQANATDELCIAFLRINPNRISLFERYPENWKILIENNIVENEND</sequence>
<dbReference type="Proteomes" id="UP001230035">
    <property type="component" value="Unassembled WGS sequence"/>
</dbReference>
<evidence type="ECO:0000313" key="2">
    <source>
        <dbReference type="Proteomes" id="UP001230035"/>
    </source>
</evidence>
<dbReference type="EMBL" id="JASGBP010000003">
    <property type="protein sequence ID" value="MDI9257291.1"/>
    <property type="molecule type" value="Genomic_DNA"/>
</dbReference>
<reference evidence="1 2" key="1">
    <citation type="submission" date="2023-05" db="EMBL/GenBank/DDBJ databases">
        <title>Flavobacterium sedimenti sp. nov., isolated from the sediment.</title>
        <authorList>
            <person name="Wu N."/>
        </authorList>
    </citation>
    <scope>NUCLEOTIDE SEQUENCE [LARGE SCALE GENOMIC DNA]</scope>
    <source>
        <strain evidence="1 2">YZ-48</strain>
    </source>
</reference>
<gene>
    <name evidence="1" type="ORF">QHT84_07670</name>
</gene>